<evidence type="ECO:0000313" key="1">
    <source>
        <dbReference type="EMBL" id="ERH17376.1"/>
    </source>
</evidence>
<dbReference type="RefSeq" id="WP_021604507.1">
    <property type="nucleotide sequence ID" value="NZ_KE951502.1"/>
</dbReference>
<organism evidence="1 2">
    <name type="scientific">Actinomyces graevenitzii F0530</name>
    <dbReference type="NCBI Taxonomy" id="1321817"/>
    <lineage>
        <taxon>Bacteria</taxon>
        <taxon>Bacillati</taxon>
        <taxon>Actinomycetota</taxon>
        <taxon>Actinomycetes</taxon>
        <taxon>Actinomycetales</taxon>
        <taxon>Actinomycetaceae</taxon>
        <taxon>Actinomyces</taxon>
    </lineage>
</organism>
<dbReference type="PATRIC" id="fig|1321817.3.peg.465"/>
<dbReference type="Proteomes" id="UP000016481">
    <property type="component" value="Unassembled WGS sequence"/>
</dbReference>
<dbReference type="AlphaFoldDB" id="U1Q4E4"/>
<gene>
    <name evidence="1" type="ORF">HMPREF1978_00538</name>
</gene>
<sequence length="50" mass="5273">MVAIASSAITFALVFYTIGVFAERRAGTLKLSHIMFFYLGLASDTAGTAA</sequence>
<comment type="caution">
    <text evidence="1">The sequence shown here is derived from an EMBL/GenBank/DDBJ whole genome shotgun (WGS) entry which is preliminary data.</text>
</comment>
<dbReference type="EMBL" id="AWSC01000018">
    <property type="protein sequence ID" value="ERH17376.1"/>
    <property type="molecule type" value="Genomic_DNA"/>
</dbReference>
<accession>U1Q4E4</accession>
<protein>
    <submittedName>
        <fullName evidence="1">Uncharacterized protein</fullName>
    </submittedName>
</protein>
<reference evidence="1 2" key="1">
    <citation type="submission" date="2013-08" db="EMBL/GenBank/DDBJ databases">
        <authorList>
            <person name="Weinstock G."/>
            <person name="Sodergren E."/>
            <person name="Wylie T."/>
            <person name="Fulton L."/>
            <person name="Fulton R."/>
            <person name="Fronick C."/>
            <person name="O'Laughlin M."/>
            <person name="Godfrey J."/>
            <person name="Miner T."/>
            <person name="Herter B."/>
            <person name="Appelbaum E."/>
            <person name="Cordes M."/>
            <person name="Lek S."/>
            <person name="Wollam A."/>
            <person name="Pepin K.H."/>
            <person name="Palsikar V.B."/>
            <person name="Mitreva M."/>
            <person name="Wilson R.K."/>
        </authorList>
    </citation>
    <scope>NUCLEOTIDE SEQUENCE [LARGE SCALE GENOMIC DNA]</scope>
    <source>
        <strain evidence="1 2">F0530</strain>
    </source>
</reference>
<dbReference type="HOGENOM" id="CLU_3113567_0_0_11"/>
<evidence type="ECO:0000313" key="2">
    <source>
        <dbReference type="Proteomes" id="UP000016481"/>
    </source>
</evidence>
<proteinExistence type="predicted"/>
<name>U1Q4E4_9ACTO</name>